<organism evidence="2 3">
    <name type="scientific">Stephania yunnanensis</name>
    <dbReference type="NCBI Taxonomy" id="152371"/>
    <lineage>
        <taxon>Eukaryota</taxon>
        <taxon>Viridiplantae</taxon>
        <taxon>Streptophyta</taxon>
        <taxon>Embryophyta</taxon>
        <taxon>Tracheophyta</taxon>
        <taxon>Spermatophyta</taxon>
        <taxon>Magnoliopsida</taxon>
        <taxon>Ranunculales</taxon>
        <taxon>Menispermaceae</taxon>
        <taxon>Menispermoideae</taxon>
        <taxon>Cissampelideae</taxon>
        <taxon>Stephania</taxon>
    </lineage>
</organism>
<keyword evidence="1" id="KW-0732">Signal</keyword>
<proteinExistence type="predicted"/>
<accession>A0AAP0IFG7</accession>
<dbReference type="EMBL" id="JBBNAF010000009">
    <property type="protein sequence ID" value="KAK9114544.1"/>
    <property type="molecule type" value="Genomic_DNA"/>
</dbReference>
<feature type="signal peptide" evidence="1">
    <location>
        <begin position="1"/>
        <end position="23"/>
    </location>
</feature>
<dbReference type="Proteomes" id="UP001420932">
    <property type="component" value="Unassembled WGS sequence"/>
</dbReference>
<feature type="chain" id="PRO_5042952753" evidence="1">
    <location>
        <begin position="24"/>
        <end position="79"/>
    </location>
</feature>
<reference evidence="2 3" key="1">
    <citation type="submission" date="2024-01" db="EMBL/GenBank/DDBJ databases">
        <title>Genome assemblies of Stephania.</title>
        <authorList>
            <person name="Yang L."/>
        </authorList>
    </citation>
    <scope>NUCLEOTIDE SEQUENCE [LARGE SCALE GENOMIC DNA]</scope>
    <source>
        <strain evidence="2">YNDBR</strain>
        <tissue evidence="2">Leaf</tissue>
    </source>
</reference>
<comment type="caution">
    <text evidence="2">The sequence shown here is derived from an EMBL/GenBank/DDBJ whole genome shotgun (WGS) entry which is preliminary data.</text>
</comment>
<sequence>MCTSKTSCRKVLLVILYFRVVEEKRSVQVEIIKGSKKVKFTISDIVDMIPIKRGHEVQIITLIHQEPGQRGVGGGREER</sequence>
<name>A0AAP0IFG7_9MAGN</name>
<evidence type="ECO:0000313" key="3">
    <source>
        <dbReference type="Proteomes" id="UP001420932"/>
    </source>
</evidence>
<evidence type="ECO:0000256" key="1">
    <source>
        <dbReference type="SAM" id="SignalP"/>
    </source>
</evidence>
<keyword evidence="3" id="KW-1185">Reference proteome</keyword>
<dbReference type="AlphaFoldDB" id="A0AAP0IFG7"/>
<protein>
    <submittedName>
        <fullName evidence="2">Uncharacterized protein</fullName>
    </submittedName>
</protein>
<gene>
    <name evidence="2" type="ORF">Syun_021341</name>
</gene>
<evidence type="ECO:0000313" key="2">
    <source>
        <dbReference type="EMBL" id="KAK9114544.1"/>
    </source>
</evidence>